<comment type="caution">
    <text evidence="3">The sequence shown here is derived from an EMBL/GenBank/DDBJ whole genome shotgun (WGS) entry which is preliminary data.</text>
</comment>
<dbReference type="PROSITE" id="PS50245">
    <property type="entry name" value="CAP_GLY_2"/>
    <property type="match status" value="1"/>
</dbReference>
<dbReference type="SUPFAM" id="SSF74924">
    <property type="entry name" value="Cap-Gly domain"/>
    <property type="match status" value="1"/>
</dbReference>
<accession>A0AA35XM58</accession>
<dbReference type="AlphaFoldDB" id="A0AA35XM58"/>
<gene>
    <name evidence="3" type="ORF">GBAR_LOCUS30845</name>
</gene>
<feature type="compositionally biased region" description="Polar residues" evidence="1">
    <location>
        <begin position="76"/>
        <end position="92"/>
    </location>
</feature>
<name>A0AA35XM58_GEOBA</name>
<evidence type="ECO:0000313" key="3">
    <source>
        <dbReference type="EMBL" id="CAI8056607.1"/>
    </source>
</evidence>
<dbReference type="Proteomes" id="UP001174909">
    <property type="component" value="Unassembled WGS sequence"/>
</dbReference>
<evidence type="ECO:0000256" key="1">
    <source>
        <dbReference type="SAM" id="MobiDB-lite"/>
    </source>
</evidence>
<evidence type="ECO:0000313" key="4">
    <source>
        <dbReference type="Proteomes" id="UP001174909"/>
    </source>
</evidence>
<reference evidence="3" key="1">
    <citation type="submission" date="2023-03" db="EMBL/GenBank/DDBJ databases">
        <authorList>
            <person name="Steffen K."/>
            <person name="Cardenas P."/>
        </authorList>
    </citation>
    <scope>NUCLEOTIDE SEQUENCE</scope>
</reference>
<keyword evidence="4" id="KW-1185">Reference proteome</keyword>
<dbReference type="Pfam" id="PF01302">
    <property type="entry name" value="CAP_GLY"/>
    <property type="match status" value="1"/>
</dbReference>
<protein>
    <recommendedName>
        <fullName evidence="2">CAP-Gly domain-containing protein</fullName>
    </recommendedName>
</protein>
<feature type="region of interest" description="Disordered" evidence="1">
    <location>
        <begin position="52"/>
        <end position="92"/>
    </location>
</feature>
<evidence type="ECO:0000259" key="2">
    <source>
        <dbReference type="PROSITE" id="PS50245"/>
    </source>
</evidence>
<sequence>MGVELDSGVGQCQWGRRQLGVSGVRYFNCRPAHGVFLPTSKVKVAQLLIPLTSQLTPPPPPPPLSPSPPVNKRRLNTSNTTTSCFHGQNWKY</sequence>
<feature type="compositionally biased region" description="Pro residues" evidence="1">
    <location>
        <begin position="56"/>
        <end position="69"/>
    </location>
</feature>
<dbReference type="InterPro" id="IPR000938">
    <property type="entry name" value="CAP-Gly_domain"/>
</dbReference>
<dbReference type="Gene3D" id="2.30.30.190">
    <property type="entry name" value="CAP Gly-rich-like domain"/>
    <property type="match status" value="1"/>
</dbReference>
<proteinExistence type="predicted"/>
<organism evidence="3 4">
    <name type="scientific">Geodia barretti</name>
    <name type="common">Barrett's horny sponge</name>
    <dbReference type="NCBI Taxonomy" id="519541"/>
    <lineage>
        <taxon>Eukaryota</taxon>
        <taxon>Metazoa</taxon>
        <taxon>Porifera</taxon>
        <taxon>Demospongiae</taxon>
        <taxon>Heteroscleromorpha</taxon>
        <taxon>Tetractinellida</taxon>
        <taxon>Astrophorina</taxon>
        <taxon>Geodiidae</taxon>
        <taxon>Geodia</taxon>
    </lineage>
</organism>
<dbReference type="EMBL" id="CASHTH010004375">
    <property type="protein sequence ID" value="CAI8056607.1"/>
    <property type="molecule type" value="Genomic_DNA"/>
</dbReference>
<dbReference type="InterPro" id="IPR036859">
    <property type="entry name" value="CAP-Gly_dom_sf"/>
</dbReference>
<feature type="domain" description="CAP-Gly" evidence="2">
    <location>
        <begin position="1"/>
        <end position="38"/>
    </location>
</feature>